<comment type="caution">
    <text evidence="17">The sequence shown here is derived from an EMBL/GenBank/DDBJ whole genome shotgun (WGS) entry which is preliminary data.</text>
</comment>
<dbReference type="GO" id="GO:0048029">
    <property type="term" value="F:monosaccharide binding"/>
    <property type="evidence" value="ECO:0007669"/>
    <property type="project" value="TreeGrafter"/>
</dbReference>
<name>A0A7J7KPR2_BUGNE</name>
<keyword evidence="5" id="KW-0963">Cytoplasm</keyword>
<keyword evidence="7 15" id="KW-0808">Transferase</keyword>
<dbReference type="NCBIfam" id="TIGR02478">
    <property type="entry name" value="6PF1K_euk"/>
    <property type="match status" value="1"/>
</dbReference>
<evidence type="ECO:0000256" key="11">
    <source>
        <dbReference type="ARBA" id="ARBA00022840"/>
    </source>
</evidence>
<gene>
    <name evidence="17" type="ORF">EB796_001500</name>
</gene>
<dbReference type="InterPro" id="IPR009161">
    <property type="entry name" value="6-Pfructokinase_euk"/>
</dbReference>
<dbReference type="Pfam" id="PF00365">
    <property type="entry name" value="PFK"/>
    <property type="match status" value="2"/>
</dbReference>
<keyword evidence="12" id="KW-0460">Magnesium</keyword>
<dbReference type="GO" id="GO:0061621">
    <property type="term" value="P:canonical glycolysis"/>
    <property type="evidence" value="ECO:0007669"/>
    <property type="project" value="TreeGrafter"/>
</dbReference>
<reference evidence="17" key="1">
    <citation type="submission" date="2020-06" db="EMBL/GenBank/DDBJ databases">
        <title>Draft genome of Bugula neritina, a colonial animal packing powerful symbionts and potential medicines.</title>
        <authorList>
            <person name="Rayko M."/>
        </authorList>
    </citation>
    <scope>NUCLEOTIDE SEQUENCE [LARGE SCALE GENOMIC DNA]</scope>
    <source>
        <strain evidence="17">Kwan_BN1</strain>
    </source>
</reference>
<proteinExistence type="inferred from homology"/>
<dbReference type="SUPFAM" id="SSF53784">
    <property type="entry name" value="Phosphofructokinase"/>
    <property type="match status" value="2"/>
</dbReference>
<protein>
    <recommendedName>
        <fullName evidence="4 15">6-phosphofructokinase</fullName>
        <ecNumber evidence="4 15">2.7.1.11</ecNumber>
    </recommendedName>
    <alternativeName>
        <fullName evidence="15">Phosphohexokinase</fullName>
    </alternativeName>
</protein>
<dbReference type="FunFam" id="3.40.50.460:FF:000008">
    <property type="entry name" value="ATP-dependent 6-phosphofructokinase"/>
    <property type="match status" value="1"/>
</dbReference>
<dbReference type="PIRSF" id="PIRSF000533">
    <property type="entry name" value="ATP_PFK_euk"/>
    <property type="match status" value="1"/>
</dbReference>
<evidence type="ECO:0000256" key="7">
    <source>
        <dbReference type="ARBA" id="ARBA00022679"/>
    </source>
</evidence>
<evidence type="ECO:0000256" key="6">
    <source>
        <dbReference type="ARBA" id="ARBA00022533"/>
    </source>
</evidence>
<dbReference type="EC" id="2.7.1.11" evidence="4 15"/>
<dbReference type="Gene3D" id="3.40.50.450">
    <property type="match status" value="2"/>
</dbReference>
<comment type="cofactor">
    <cofactor evidence="1">
        <name>Mg(2+)</name>
        <dbReference type="ChEBI" id="CHEBI:18420"/>
    </cofactor>
</comment>
<feature type="domain" description="Phosphofructokinase" evidence="16">
    <location>
        <begin position="429"/>
        <end position="730"/>
    </location>
</feature>
<dbReference type="GO" id="GO:0005524">
    <property type="term" value="F:ATP binding"/>
    <property type="evidence" value="ECO:0007669"/>
    <property type="project" value="UniProtKB-KW"/>
</dbReference>
<dbReference type="InterPro" id="IPR022953">
    <property type="entry name" value="ATP_PFK"/>
</dbReference>
<evidence type="ECO:0000256" key="14">
    <source>
        <dbReference type="ARBA" id="ARBA00048070"/>
    </source>
</evidence>
<dbReference type="UniPathway" id="UPA00109">
    <property type="reaction ID" value="UER00182"/>
</dbReference>
<dbReference type="GO" id="GO:0046872">
    <property type="term" value="F:metal ion binding"/>
    <property type="evidence" value="ECO:0007669"/>
    <property type="project" value="UniProtKB-KW"/>
</dbReference>
<evidence type="ECO:0000256" key="15">
    <source>
        <dbReference type="PIRNR" id="PIRNR000533"/>
    </source>
</evidence>
<evidence type="ECO:0000256" key="3">
    <source>
        <dbReference type="ARBA" id="ARBA00004679"/>
    </source>
</evidence>
<dbReference type="InterPro" id="IPR000023">
    <property type="entry name" value="Phosphofructokinase_dom"/>
</dbReference>
<evidence type="ECO:0000256" key="2">
    <source>
        <dbReference type="ARBA" id="ARBA00004496"/>
    </source>
</evidence>
<organism evidence="17 18">
    <name type="scientific">Bugula neritina</name>
    <name type="common">Brown bryozoan</name>
    <name type="synonym">Sertularia neritina</name>
    <dbReference type="NCBI Taxonomy" id="10212"/>
    <lineage>
        <taxon>Eukaryota</taxon>
        <taxon>Metazoa</taxon>
        <taxon>Spiralia</taxon>
        <taxon>Lophotrochozoa</taxon>
        <taxon>Bryozoa</taxon>
        <taxon>Gymnolaemata</taxon>
        <taxon>Cheilostomatida</taxon>
        <taxon>Flustrina</taxon>
        <taxon>Buguloidea</taxon>
        <taxon>Bugulidae</taxon>
        <taxon>Bugula</taxon>
    </lineage>
</organism>
<dbReference type="OrthoDB" id="537915at2759"/>
<dbReference type="GO" id="GO:0030388">
    <property type="term" value="P:fructose 1,6-bisphosphate metabolic process"/>
    <property type="evidence" value="ECO:0007669"/>
    <property type="project" value="TreeGrafter"/>
</dbReference>
<dbReference type="GO" id="GO:0016208">
    <property type="term" value="F:AMP binding"/>
    <property type="evidence" value="ECO:0007669"/>
    <property type="project" value="TreeGrafter"/>
</dbReference>
<dbReference type="PANTHER" id="PTHR13697:SF4">
    <property type="entry name" value="ATP-DEPENDENT 6-PHOSPHOFRUCTOKINASE"/>
    <property type="match status" value="1"/>
</dbReference>
<evidence type="ECO:0000256" key="1">
    <source>
        <dbReference type="ARBA" id="ARBA00001946"/>
    </source>
</evidence>
<evidence type="ECO:0000256" key="4">
    <source>
        <dbReference type="ARBA" id="ARBA00012055"/>
    </source>
</evidence>
<dbReference type="Proteomes" id="UP000593567">
    <property type="component" value="Unassembled WGS sequence"/>
</dbReference>
<dbReference type="FunFam" id="3.40.50.450:FF:000043">
    <property type="entry name" value="ATP-dependent 6-phosphofructokinase, platelet type"/>
    <property type="match status" value="1"/>
</dbReference>
<keyword evidence="11 15" id="KW-0067">ATP-binding</keyword>
<comment type="catalytic activity">
    <reaction evidence="14 15">
        <text>beta-D-fructose 6-phosphate + ATP = beta-D-fructose 1,6-bisphosphate + ADP + H(+)</text>
        <dbReference type="Rhea" id="RHEA:16109"/>
        <dbReference type="ChEBI" id="CHEBI:15378"/>
        <dbReference type="ChEBI" id="CHEBI:30616"/>
        <dbReference type="ChEBI" id="CHEBI:32966"/>
        <dbReference type="ChEBI" id="CHEBI:57634"/>
        <dbReference type="ChEBI" id="CHEBI:456216"/>
        <dbReference type="EC" id="2.7.1.11"/>
    </reaction>
</comment>
<evidence type="ECO:0000313" key="18">
    <source>
        <dbReference type="Proteomes" id="UP000593567"/>
    </source>
</evidence>
<evidence type="ECO:0000256" key="8">
    <source>
        <dbReference type="ARBA" id="ARBA00022723"/>
    </source>
</evidence>
<evidence type="ECO:0000256" key="5">
    <source>
        <dbReference type="ARBA" id="ARBA00022490"/>
    </source>
</evidence>
<comment type="subcellular location">
    <subcellularLocation>
        <location evidence="2">Cytoplasm</location>
    </subcellularLocation>
</comment>
<evidence type="ECO:0000256" key="13">
    <source>
        <dbReference type="ARBA" id="ARBA00023152"/>
    </source>
</evidence>
<keyword evidence="10 15" id="KW-0418">Kinase</keyword>
<dbReference type="GO" id="GO:0003872">
    <property type="term" value="F:6-phosphofructokinase activity"/>
    <property type="evidence" value="ECO:0007669"/>
    <property type="project" value="UniProtKB-EC"/>
</dbReference>
<accession>A0A7J7KPR2</accession>
<dbReference type="InterPro" id="IPR015912">
    <property type="entry name" value="Phosphofructokinase_CS"/>
</dbReference>
<keyword evidence="13 15" id="KW-0324">Glycolysis</keyword>
<evidence type="ECO:0000259" key="16">
    <source>
        <dbReference type="Pfam" id="PF00365"/>
    </source>
</evidence>
<comment type="pathway">
    <text evidence="3 15">Carbohydrate degradation; glycolysis; D-glyceraldehyde 3-phosphate and glycerone phosphate from D-glucose: step 3/4.</text>
</comment>
<feature type="domain" description="Phosphofructokinase" evidence="16">
    <location>
        <begin position="39"/>
        <end position="344"/>
    </location>
</feature>
<dbReference type="FunFam" id="3.40.50.460:FF:000003">
    <property type="entry name" value="ATP-dependent 6-phosphofructokinase"/>
    <property type="match status" value="1"/>
</dbReference>
<evidence type="ECO:0000313" key="17">
    <source>
        <dbReference type="EMBL" id="KAF6040174.1"/>
    </source>
</evidence>
<dbReference type="EMBL" id="VXIV02000167">
    <property type="protein sequence ID" value="KAF6040174.1"/>
    <property type="molecule type" value="Genomic_DNA"/>
</dbReference>
<dbReference type="GO" id="GO:0042802">
    <property type="term" value="F:identical protein binding"/>
    <property type="evidence" value="ECO:0007669"/>
    <property type="project" value="TreeGrafter"/>
</dbReference>
<comment type="similarity">
    <text evidence="15">Belongs to the phosphofructokinase type A (PFKA) family. ATP-dependent PFK group I subfamily. Eukaryotic two domain clade "E" sub-subfamily.</text>
</comment>
<dbReference type="GO" id="GO:0005945">
    <property type="term" value="C:6-phosphofructokinase complex"/>
    <property type="evidence" value="ECO:0007669"/>
    <property type="project" value="TreeGrafter"/>
</dbReference>
<dbReference type="Gene3D" id="3.40.50.460">
    <property type="entry name" value="Phosphofructokinase domain"/>
    <property type="match status" value="2"/>
</dbReference>
<keyword evidence="18" id="KW-1185">Reference proteome</keyword>
<dbReference type="AlphaFoldDB" id="A0A7J7KPR2"/>
<evidence type="ECO:0000256" key="12">
    <source>
        <dbReference type="ARBA" id="ARBA00022842"/>
    </source>
</evidence>
<keyword evidence="8" id="KW-0479">Metal-binding</keyword>
<dbReference type="InterPro" id="IPR035966">
    <property type="entry name" value="PKF_sf"/>
</dbReference>
<dbReference type="GO" id="GO:0006002">
    <property type="term" value="P:fructose 6-phosphate metabolic process"/>
    <property type="evidence" value="ECO:0007669"/>
    <property type="project" value="InterPro"/>
</dbReference>
<sequence length="841" mass="91118">MAGELEVTLRSHDPQEHILTYSGLEGMIPVPRSYSGQTIGVFTSGGDSQGMNAAVRAVVRMGLYLGCKVYTIKEGYQGMVDGGDHIVESTWSGVSGTIEKGGTIIGSARCKAFREREGRLKAAGNLVRCGINNLVCIGGDGSLTGANLFKQEWKGLLSELYEAGEISETEMQQTMYLNIAGIVGSIDNDFCGTDMTIGTDTALHRIIEAVDAIGTTASSHQRCFVMEVMGRHCGYLALVAAMASEADFVFIPENPVASGWQEQLCGKLKQERDIGQRLNIIIVAEGAIDSHGQPITANDVKKLVTERLGYDTRVTVLGHVQRGGNPSAFDRLLASRMGAEAVMALVDASGDTPAVVIALDGNQIKRRSLMGCVKRTLYVQEAMKNKEFEKCIEARGRSFAKNISIYKTLSKLSPSQTTTVPHSVSFIFGVVAVGAPACGANAAVRSFVRTALVDGHKVLGVYDSLAGLAAGKFQLLEWSDVHGWTGRGWQHARHQKIQDSSTSSDNCCLFYKTLPQVIGLSKLAASLEKSPINALMVIGGYEAFEAVTQLVNSRDEYKAFRIPMVVVPSTISNNVPGTDFSLGSDTSLNEIVNICDRIKQSASGSKRRIFIVETMGGYCGYLATLSGLAGGADAAYINEEHFTCTDLQNDCEILIKKVDNSEIQRGLILVNEKANCHYNTDFIYKLFSEEGKGHFSTRMNILGHMQQGGSASPFDRNMGTKFGMKAAHFLAKQCSSLIQSEDTVESAEDTKVSPAGCQLTPTTSPDSACMLGVQRKEIVFTPVSVLITQANPEKRVPLNQWWLKLRALLKILARHDAVYTTEAEEDLLRSRSSFSFSDLTV</sequence>
<evidence type="ECO:0000256" key="9">
    <source>
        <dbReference type="ARBA" id="ARBA00022741"/>
    </source>
</evidence>
<dbReference type="PROSITE" id="PS00433">
    <property type="entry name" value="PHOSPHOFRUCTOKINASE"/>
    <property type="match status" value="2"/>
</dbReference>
<keyword evidence="6" id="KW-0021">Allosteric enzyme</keyword>
<dbReference type="PRINTS" id="PR00476">
    <property type="entry name" value="PHFRCTKINASE"/>
</dbReference>
<dbReference type="GO" id="GO:0070095">
    <property type="term" value="F:fructose-6-phosphate binding"/>
    <property type="evidence" value="ECO:0007669"/>
    <property type="project" value="TreeGrafter"/>
</dbReference>
<evidence type="ECO:0000256" key="10">
    <source>
        <dbReference type="ARBA" id="ARBA00022777"/>
    </source>
</evidence>
<keyword evidence="9 15" id="KW-0547">Nucleotide-binding</keyword>
<dbReference type="PANTHER" id="PTHR13697">
    <property type="entry name" value="PHOSPHOFRUCTOKINASE"/>
    <property type="match status" value="1"/>
</dbReference>